<dbReference type="EMBL" id="BGPR01000579">
    <property type="protein sequence ID" value="GBM27236.1"/>
    <property type="molecule type" value="Genomic_DNA"/>
</dbReference>
<dbReference type="Proteomes" id="UP000499080">
    <property type="component" value="Unassembled WGS sequence"/>
</dbReference>
<feature type="compositionally biased region" description="Basic and acidic residues" evidence="1">
    <location>
        <begin position="77"/>
        <end position="96"/>
    </location>
</feature>
<comment type="caution">
    <text evidence="2">The sequence shown here is derived from an EMBL/GenBank/DDBJ whole genome shotgun (WGS) entry which is preliminary data.</text>
</comment>
<evidence type="ECO:0000256" key="1">
    <source>
        <dbReference type="SAM" id="MobiDB-lite"/>
    </source>
</evidence>
<feature type="region of interest" description="Disordered" evidence="1">
    <location>
        <begin position="64"/>
        <end position="103"/>
    </location>
</feature>
<sequence length="103" mass="11320">MTECVSLLLHGKEERKRGGESTCWGPHLPFLLNDHPPTGVFALPVGNEKLFPLSHSLGSFKCGKVPGSSGDEEEEPRAEGGGKKKEKMRQGREKKSAKICCWE</sequence>
<dbReference type="OrthoDB" id="10414016at2759"/>
<accession>A0A4Y2EG42</accession>
<evidence type="ECO:0000313" key="2">
    <source>
        <dbReference type="EMBL" id="GBM27236.1"/>
    </source>
</evidence>
<name>A0A4Y2EG42_ARAVE</name>
<dbReference type="AlphaFoldDB" id="A0A4Y2EG42"/>
<reference evidence="2 3" key="1">
    <citation type="journal article" date="2019" name="Sci. Rep.">
        <title>Orb-weaving spider Araneus ventricosus genome elucidates the spidroin gene catalogue.</title>
        <authorList>
            <person name="Kono N."/>
            <person name="Nakamura H."/>
            <person name="Ohtoshi R."/>
            <person name="Moran D.A.P."/>
            <person name="Shinohara A."/>
            <person name="Yoshida Y."/>
            <person name="Fujiwara M."/>
            <person name="Mori M."/>
            <person name="Tomita M."/>
            <person name="Arakawa K."/>
        </authorList>
    </citation>
    <scope>NUCLEOTIDE SEQUENCE [LARGE SCALE GENOMIC DNA]</scope>
</reference>
<evidence type="ECO:0000313" key="3">
    <source>
        <dbReference type="Proteomes" id="UP000499080"/>
    </source>
</evidence>
<keyword evidence="3" id="KW-1185">Reference proteome</keyword>
<protein>
    <submittedName>
        <fullName evidence="2">Uncharacterized protein</fullName>
    </submittedName>
</protein>
<proteinExistence type="predicted"/>
<organism evidence="2 3">
    <name type="scientific">Araneus ventricosus</name>
    <name type="common">Orbweaver spider</name>
    <name type="synonym">Epeira ventricosa</name>
    <dbReference type="NCBI Taxonomy" id="182803"/>
    <lineage>
        <taxon>Eukaryota</taxon>
        <taxon>Metazoa</taxon>
        <taxon>Ecdysozoa</taxon>
        <taxon>Arthropoda</taxon>
        <taxon>Chelicerata</taxon>
        <taxon>Arachnida</taxon>
        <taxon>Araneae</taxon>
        <taxon>Araneomorphae</taxon>
        <taxon>Entelegynae</taxon>
        <taxon>Araneoidea</taxon>
        <taxon>Araneidae</taxon>
        <taxon>Araneus</taxon>
    </lineage>
</organism>
<gene>
    <name evidence="2" type="ORF">AVEN_255099_1</name>
</gene>